<proteinExistence type="predicted"/>
<sequence>DFSTVDIVQDLNRLLKINSGNSSTLPEVDLNHAMGCVAVIVKYLEMLSDDSNFSRFHISTIDLNQYMKLDAAAVRALNLLPSSLDGSNKSVSLLGLLNKCRTPQGKRLLGQWIKQPLLDEKKIEERLNIVEAFFNNVVLRQTVQEELKKFPDFSRIAKKFQKNRATLQDCVRVYQAVGRMQELVTSLDGCQDDHRPLINELFIAPLQGLTDDFSKYIELIETTIDLDQVENHEFLIKPSFDEGLQECREKMDELQQKIPRELNKAANELGLEAGKTIKLETNNQFGYYLRITRKEEKKLRGSKKFTTLDTRKDGVRFTNSVLRQLNDQFQALKQSYDDTQSNLADEVIKIASGYGEPMQLLSDTLAKLDVLISFSHVAACAPIPYCRPKILPKEQGSVILTAARHPCLEVQDEIAFIPNDVTLNRGTKQTADCIANLSSN</sequence>
<evidence type="ECO:0000313" key="1">
    <source>
        <dbReference type="EMBL" id="CAB4031834.1"/>
    </source>
</evidence>
<dbReference type="InterPro" id="IPR007861">
    <property type="entry name" value="DNA_mismatch_repair_MutS_clamp"/>
</dbReference>
<gene>
    <name evidence="1" type="ORF">PACLA_8A080799</name>
</gene>
<dbReference type="PANTHER" id="PTHR11361">
    <property type="entry name" value="DNA MISMATCH REPAIR PROTEIN MUTS FAMILY MEMBER"/>
    <property type="match status" value="1"/>
</dbReference>
<dbReference type="InterPro" id="IPR027417">
    <property type="entry name" value="P-loop_NTPase"/>
</dbReference>
<dbReference type="Gene3D" id="3.30.420.110">
    <property type="entry name" value="MutS, connector domain"/>
    <property type="match status" value="1"/>
</dbReference>
<evidence type="ECO:0000313" key="2">
    <source>
        <dbReference type="Proteomes" id="UP001152795"/>
    </source>
</evidence>
<dbReference type="InterPro" id="IPR007696">
    <property type="entry name" value="DNA_mismatch_repair_MutS_core"/>
</dbReference>
<dbReference type="InterPro" id="IPR036678">
    <property type="entry name" value="MutS_con_dom_sf"/>
</dbReference>
<dbReference type="AlphaFoldDB" id="A0A6S7JNZ7"/>
<dbReference type="InterPro" id="IPR045076">
    <property type="entry name" value="MutS"/>
</dbReference>
<reference evidence="1" key="1">
    <citation type="submission" date="2020-04" db="EMBL/GenBank/DDBJ databases">
        <authorList>
            <person name="Alioto T."/>
            <person name="Alioto T."/>
            <person name="Gomez Garrido J."/>
        </authorList>
    </citation>
    <scope>NUCLEOTIDE SEQUENCE</scope>
    <source>
        <strain evidence="1">A484AB</strain>
    </source>
</reference>
<dbReference type="Gene3D" id="1.10.1420.10">
    <property type="match status" value="2"/>
</dbReference>
<dbReference type="FunFam" id="1.10.1420.10:FF:000003">
    <property type="entry name" value="DNA mismatch repair protein"/>
    <property type="match status" value="1"/>
</dbReference>
<dbReference type="GO" id="GO:0005524">
    <property type="term" value="F:ATP binding"/>
    <property type="evidence" value="ECO:0007669"/>
    <property type="project" value="InterPro"/>
</dbReference>
<dbReference type="GO" id="GO:0030983">
    <property type="term" value="F:mismatched DNA binding"/>
    <property type="evidence" value="ECO:0007669"/>
    <property type="project" value="InterPro"/>
</dbReference>
<dbReference type="GO" id="GO:0006298">
    <property type="term" value="P:mismatch repair"/>
    <property type="evidence" value="ECO:0007669"/>
    <property type="project" value="InterPro"/>
</dbReference>
<dbReference type="GO" id="GO:0032301">
    <property type="term" value="C:MutSalpha complex"/>
    <property type="evidence" value="ECO:0007669"/>
    <property type="project" value="TreeGrafter"/>
</dbReference>
<dbReference type="SMART" id="SM00533">
    <property type="entry name" value="MUTSd"/>
    <property type="match status" value="1"/>
</dbReference>
<accession>A0A6S7JNZ7</accession>
<dbReference type="Pfam" id="PF05190">
    <property type="entry name" value="MutS_IV"/>
    <property type="match status" value="1"/>
</dbReference>
<comment type="caution">
    <text evidence="1">The sequence shown here is derived from an EMBL/GenBank/DDBJ whole genome shotgun (WGS) entry which is preliminary data.</text>
</comment>
<dbReference type="Proteomes" id="UP001152795">
    <property type="component" value="Unassembled WGS sequence"/>
</dbReference>
<dbReference type="PANTHER" id="PTHR11361:SF35">
    <property type="entry name" value="DNA MISMATCH REPAIR PROTEIN MSH2"/>
    <property type="match status" value="1"/>
</dbReference>
<dbReference type="SUPFAM" id="SSF48334">
    <property type="entry name" value="DNA repair protein MutS, domain III"/>
    <property type="match status" value="1"/>
</dbReference>
<dbReference type="GO" id="GO:0006312">
    <property type="term" value="P:mitotic recombination"/>
    <property type="evidence" value="ECO:0007669"/>
    <property type="project" value="TreeGrafter"/>
</dbReference>
<dbReference type="OrthoDB" id="295033at2759"/>
<keyword evidence="2" id="KW-1185">Reference proteome</keyword>
<organism evidence="1 2">
    <name type="scientific">Paramuricea clavata</name>
    <name type="common">Red gorgonian</name>
    <name type="synonym">Violescent sea-whip</name>
    <dbReference type="NCBI Taxonomy" id="317549"/>
    <lineage>
        <taxon>Eukaryota</taxon>
        <taxon>Metazoa</taxon>
        <taxon>Cnidaria</taxon>
        <taxon>Anthozoa</taxon>
        <taxon>Octocorallia</taxon>
        <taxon>Malacalcyonacea</taxon>
        <taxon>Plexauridae</taxon>
        <taxon>Paramuricea</taxon>
    </lineage>
</organism>
<dbReference type="Gene3D" id="3.40.50.300">
    <property type="entry name" value="P-loop containing nucleotide triphosphate hydrolases"/>
    <property type="match status" value="1"/>
</dbReference>
<protein>
    <submittedName>
        <fullName evidence="1">DNA mismatch repair Msh2-like</fullName>
    </submittedName>
</protein>
<feature type="non-terminal residue" evidence="1">
    <location>
        <position position="440"/>
    </location>
</feature>
<name>A0A6S7JNZ7_PARCT</name>
<dbReference type="GO" id="GO:0140664">
    <property type="term" value="F:ATP-dependent DNA damage sensor activity"/>
    <property type="evidence" value="ECO:0007669"/>
    <property type="project" value="InterPro"/>
</dbReference>
<dbReference type="Pfam" id="PF05192">
    <property type="entry name" value="MutS_III"/>
    <property type="match status" value="1"/>
</dbReference>
<dbReference type="InterPro" id="IPR036187">
    <property type="entry name" value="DNA_mismatch_repair_MutS_sf"/>
</dbReference>
<dbReference type="EMBL" id="CACRXK020017930">
    <property type="protein sequence ID" value="CAB4031834.1"/>
    <property type="molecule type" value="Genomic_DNA"/>
</dbReference>